<dbReference type="Pfam" id="PF13800">
    <property type="entry name" value="Sigma_reg_N"/>
    <property type="match status" value="1"/>
</dbReference>
<sequence>MMWNEEKAEKIIEKYKNRFSLRLTFKIIRVTVAIFLLYSIYMILLSILYEASNIGERTEYYQKLAIDWTSPDLSIGAARSSSNEITPFLTQKIEFPLEKRIGSEDYVVSQLKLRKTFITAFTHVEIEKSYPYNSMKRGFYFDLPYHPNYGSKLDGSDYPGTWNTLEKIDEGNVAELAFSTEEYYSPKEIVQLLSPYDLDIVWMPLYMGEMKKFTEGGWGGGGNSMSLYPSWGLSGARITDADFNSNSLVTKLDVNSVEESQQAMLDNMQMMLKGNKKLAEVLLDTSHLQERYHYLNEEGFQAYGAVVTGPVKELLKLKELKEIRSVQLGEITYWNWNE</sequence>
<keyword evidence="1" id="KW-0812">Transmembrane</keyword>
<proteinExistence type="predicted"/>
<name>A0A5J6SQ35_9BACI</name>
<evidence type="ECO:0000259" key="2">
    <source>
        <dbReference type="Pfam" id="PF13791"/>
    </source>
</evidence>
<evidence type="ECO:0000313" key="5">
    <source>
        <dbReference type="Proteomes" id="UP000325517"/>
    </source>
</evidence>
<gene>
    <name evidence="4" type="ORF">PB01_15545</name>
</gene>
<dbReference type="OrthoDB" id="2730366at2"/>
<keyword evidence="1" id="KW-1133">Transmembrane helix</keyword>
<dbReference type="EMBL" id="CP031223">
    <property type="protein sequence ID" value="QFG00127.1"/>
    <property type="molecule type" value="Genomic_DNA"/>
</dbReference>
<evidence type="ECO:0000256" key="1">
    <source>
        <dbReference type="SAM" id="Phobius"/>
    </source>
</evidence>
<dbReference type="AlphaFoldDB" id="A0A5J6SQ35"/>
<protein>
    <recommendedName>
        <fullName evidence="6">Sigma factor regulator C-terminal domain-containing protein</fullName>
    </recommendedName>
</protein>
<keyword evidence="1" id="KW-0472">Membrane</keyword>
<feature type="transmembrane region" description="Helical" evidence="1">
    <location>
        <begin position="27"/>
        <end position="49"/>
    </location>
</feature>
<accession>A0A5J6SQ35</accession>
<dbReference type="KEGG" id="psyo:PB01_15545"/>
<evidence type="ECO:0000259" key="3">
    <source>
        <dbReference type="Pfam" id="PF13800"/>
    </source>
</evidence>
<reference evidence="4 5" key="1">
    <citation type="submission" date="2018-07" db="EMBL/GenBank/DDBJ databases">
        <title>Complete genome sequence of Psychrobacillus sp. PB01, isolated from iceberg, and comparative genome analysis of Psychrobacillus strains.</title>
        <authorList>
            <person name="Lee P.C."/>
        </authorList>
    </citation>
    <scope>NUCLEOTIDE SEQUENCE [LARGE SCALE GENOMIC DNA]</scope>
    <source>
        <strain evidence="4 5">PB01</strain>
    </source>
</reference>
<dbReference type="RefSeq" id="WP_151701014.1">
    <property type="nucleotide sequence ID" value="NZ_CP031223.1"/>
</dbReference>
<dbReference type="Proteomes" id="UP000325517">
    <property type="component" value="Chromosome"/>
</dbReference>
<evidence type="ECO:0000313" key="4">
    <source>
        <dbReference type="EMBL" id="QFG00127.1"/>
    </source>
</evidence>
<dbReference type="Pfam" id="PF13791">
    <property type="entry name" value="Sigma_reg_C"/>
    <property type="match status" value="1"/>
</dbReference>
<evidence type="ECO:0008006" key="6">
    <source>
        <dbReference type="Google" id="ProtNLM"/>
    </source>
</evidence>
<feature type="domain" description="Sigma factor regulator N-terminal" evidence="3">
    <location>
        <begin position="10"/>
        <end position="105"/>
    </location>
</feature>
<organism evidence="4 5">
    <name type="scientific">Psychrobacillus glaciei</name>
    <dbReference type="NCBI Taxonomy" id="2283160"/>
    <lineage>
        <taxon>Bacteria</taxon>
        <taxon>Bacillati</taxon>
        <taxon>Bacillota</taxon>
        <taxon>Bacilli</taxon>
        <taxon>Bacillales</taxon>
        <taxon>Bacillaceae</taxon>
        <taxon>Psychrobacillus</taxon>
    </lineage>
</organism>
<keyword evidence="5" id="KW-1185">Reference proteome</keyword>
<feature type="domain" description="Sigma factor regulator C-terminal" evidence="2">
    <location>
        <begin position="165"/>
        <end position="330"/>
    </location>
</feature>
<dbReference type="InterPro" id="IPR029101">
    <property type="entry name" value="Sigma_reg_N"/>
</dbReference>
<dbReference type="InterPro" id="IPR025672">
    <property type="entry name" value="Sigma_reg_C_dom"/>
</dbReference>